<gene>
    <name evidence="2" type="ORF">IPJ27_05525</name>
</gene>
<evidence type="ECO:0000313" key="2">
    <source>
        <dbReference type="EMBL" id="MBK7674257.1"/>
    </source>
</evidence>
<dbReference type="EMBL" id="JADJMH010000002">
    <property type="protein sequence ID" value="MBK7674257.1"/>
    <property type="molecule type" value="Genomic_DNA"/>
</dbReference>
<feature type="region of interest" description="Disordered" evidence="1">
    <location>
        <begin position="20"/>
        <end position="41"/>
    </location>
</feature>
<proteinExistence type="predicted"/>
<dbReference type="Proteomes" id="UP000697998">
    <property type="component" value="Unassembled WGS sequence"/>
</dbReference>
<comment type="caution">
    <text evidence="2">The sequence shown here is derived from an EMBL/GenBank/DDBJ whole genome shotgun (WGS) entry which is preliminary data.</text>
</comment>
<dbReference type="AlphaFoldDB" id="A0A935UF51"/>
<accession>A0A935UF51</accession>
<name>A0A935UF51_9PROT</name>
<protein>
    <submittedName>
        <fullName evidence="2">Uncharacterized protein</fullName>
    </submittedName>
</protein>
<evidence type="ECO:0000313" key="3">
    <source>
        <dbReference type="Proteomes" id="UP000697998"/>
    </source>
</evidence>
<organism evidence="2 3">
    <name type="scientific">Candidatus Accumulibacter proximus</name>
    <dbReference type="NCBI Taxonomy" id="2954385"/>
    <lineage>
        <taxon>Bacteria</taxon>
        <taxon>Pseudomonadati</taxon>
        <taxon>Pseudomonadota</taxon>
        <taxon>Betaproteobacteria</taxon>
        <taxon>Candidatus Accumulibacter</taxon>
    </lineage>
</organism>
<reference evidence="2 3" key="1">
    <citation type="submission" date="2020-10" db="EMBL/GenBank/DDBJ databases">
        <title>Connecting structure to function with the recovery of over 1000 high-quality activated sludge metagenome-assembled genomes encoding full-length rRNA genes using long-read sequencing.</title>
        <authorList>
            <person name="Singleton C.M."/>
            <person name="Petriglieri F."/>
            <person name="Kristensen J.M."/>
            <person name="Kirkegaard R.H."/>
            <person name="Michaelsen T.Y."/>
            <person name="Andersen M.H."/>
            <person name="Karst S.M."/>
            <person name="Dueholm M.S."/>
            <person name="Nielsen P.H."/>
            <person name="Albertsen M."/>
        </authorList>
    </citation>
    <scope>NUCLEOTIDE SEQUENCE [LARGE SCALE GENOMIC DNA]</scope>
    <source>
        <strain evidence="2">EsbW_18-Q3-R4-48_BATAC.285</strain>
    </source>
</reference>
<evidence type="ECO:0000256" key="1">
    <source>
        <dbReference type="SAM" id="MobiDB-lite"/>
    </source>
</evidence>
<sequence length="107" mass="12015">MNSKVATPVSQNFEFAPTEVGALRQQCPNSRARPKPSDVPGHRIEIELVDEQGQPVPGEEYCITDPDGCERRGYLDRNGFAREEGIKRAGECKISFPKLDKDAWRRA</sequence>